<dbReference type="InterPro" id="IPR013783">
    <property type="entry name" value="Ig-like_fold"/>
</dbReference>
<accession>G3VWX6</accession>
<dbReference type="InterPro" id="IPR013106">
    <property type="entry name" value="Ig_V-set"/>
</dbReference>
<sequence>VTCQQKVEQALPFLSIQEGKSATLDCNYTDSIADYFLWYQQYPGEGPVLRIAAYLKSDVKEGRFTISINKGAKQFSLHISASQPIDSGIYFCAVR</sequence>
<keyword evidence="3" id="KW-1064">Adaptive immunity</keyword>
<evidence type="ECO:0000313" key="9">
    <source>
        <dbReference type="Proteomes" id="UP000007648"/>
    </source>
</evidence>
<keyword evidence="2" id="KW-0391">Immunity</keyword>
<dbReference type="InterPro" id="IPR007110">
    <property type="entry name" value="Ig-like_dom"/>
</dbReference>
<keyword evidence="6" id="KW-1279">T cell receptor</keyword>
<dbReference type="InterPro" id="IPR051006">
    <property type="entry name" value="TCR_variable_domain"/>
</dbReference>
<dbReference type="GO" id="GO:0002250">
    <property type="term" value="P:adaptive immune response"/>
    <property type="evidence" value="ECO:0007669"/>
    <property type="project" value="UniProtKB-KW"/>
</dbReference>
<name>G3VWX6_SARHA</name>
<dbReference type="SUPFAM" id="SSF48726">
    <property type="entry name" value="Immunoglobulin"/>
    <property type="match status" value="1"/>
</dbReference>
<reference evidence="8" key="3">
    <citation type="submission" date="2025-09" db="UniProtKB">
        <authorList>
            <consortium name="Ensembl"/>
        </authorList>
    </citation>
    <scope>IDENTIFICATION</scope>
</reference>
<keyword evidence="9" id="KW-1185">Reference proteome</keyword>
<reference evidence="8 9" key="1">
    <citation type="journal article" date="2011" name="Proc. Natl. Acad. Sci. U.S.A.">
        <title>Genetic diversity and population structure of the endangered marsupial Sarcophilus harrisii (Tasmanian devil).</title>
        <authorList>
            <person name="Miller W."/>
            <person name="Hayes V.M."/>
            <person name="Ratan A."/>
            <person name="Petersen D.C."/>
            <person name="Wittekindt N.E."/>
            <person name="Miller J."/>
            <person name="Walenz B."/>
            <person name="Knight J."/>
            <person name="Qi J."/>
            <person name="Zhao F."/>
            <person name="Wang Q."/>
            <person name="Bedoya-Reina O.C."/>
            <person name="Katiyar N."/>
            <person name="Tomsho L.P."/>
            <person name="Kasson L.M."/>
            <person name="Hardie R.A."/>
            <person name="Woodbridge P."/>
            <person name="Tindall E.A."/>
            <person name="Bertelsen M.F."/>
            <person name="Dixon D."/>
            <person name="Pyecroft S."/>
            <person name="Helgen K.M."/>
            <person name="Lesk A.M."/>
            <person name="Pringle T.H."/>
            <person name="Patterson N."/>
            <person name="Zhang Y."/>
            <person name="Kreiss A."/>
            <person name="Woods G.M."/>
            <person name="Jones M.E."/>
            <person name="Schuster S.C."/>
        </authorList>
    </citation>
    <scope>NUCLEOTIDE SEQUENCE [LARGE SCALE GENOMIC DNA]</scope>
</reference>
<evidence type="ECO:0000256" key="2">
    <source>
        <dbReference type="ARBA" id="ARBA00022859"/>
    </source>
</evidence>
<organism evidence="8 9">
    <name type="scientific">Sarcophilus harrisii</name>
    <name type="common">Tasmanian devil</name>
    <name type="synonym">Sarcophilus laniarius</name>
    <dbReference type="NCBI Taxonomy" id="9305"/>
    <lineage>
        <taxon>Eukaryota</taxon>
        <taxon>Metazoa</taxon>
        <taxon>Chordata</taxon>
        <taxon>Craniata</taxon>
        <taxon>Vertebrata</taxon>
        <taxon>Euteleostomi</taxon>
        <taxon>Mammalia</taxon>
        <taxon>Metatheria</taxon>
        <taxon>Dasyuromorphia</taxon>
        <taxon>Dasyuridae</taxon>
        <taxon>Sarcophilus</taxon>
    </lineage>
</organism>
<dbReference type="eggNOG" id="ENOG502SSUZ">
    <property type="taxonomic scope" value="Eukaryota"/>
</dbReference>
<evidence type="ECO:0000256" key="6">
    <source>
        <dbReference type="ARBA" id="ARBA00043266"/>
    </source>
</evidence>
<keyword evidence="4" id="KW-0675">Receptor</keyword>
<dbReference type="GeneTree" id="ENSGT00940000153130"/>
<dbReference type="Proteomes" id="UP000007648">
    <property type="component" value="Unassembled WGS sequence"/>
</dbReference>
<proteinExistence type="predicted"/>
<dbReference type="PROSITE" id="PS50835">
    <property type="entry name" value="IG_LIKE"/>
    <property type="match status" value="1"/>
</dbReference>
<evidence type="ECO:0000256" key="3">
    <source>
        <dbReference type="ARBA" id="ARBA00023130"/>
    </source>
</evidence>
<dbReference type="CDD" id="cd04983">
    <property type="entry name" value="IgV_TCR_alpha"/>
    <property type="match status" value="1"/>
</dbReference>
<feature type="domain" description="Ig-like" evidence="7">
    <location>
        <begin position="5"/>
        <end position="95"/>
    </location>
</feature>
<protein>
    <recommendedName>
        <fullName evidence="7">Ig-like domain-containing protein</fullName>
    </recommendedName>
</protein>
<dbReference type="GO" id="GO:0042605">
    <property type="term" value="F:peptide antigen binding"/>
    <property type="evidence" value="ECO:0007669"/>
    <property type="project" value="TreeGrafter"/>
</dbReference>
<dbReference type="Ensembl" id="ENSSHAT00000007744.2">
    <property type="protein sequence ID" value="ENSSHAP00000007681.2"/>
    <property type="gene ID" value="ENSSHAG00000006673.2"/>
</dbReference>
<dbReference type="Gene3D" id="2.60.40.10">
    <property type="entry name" value="Immunoglobulins"/>
    <property type="match status" value="1"/>
</dbReference>
<evidence type="ECO:0000259" key="7">
    <source>
        <dbReference type="PROSITE" id="PS50835"/>
    </source>
</evidence>
<dbReference type="HOGENOM" id="CLU_077975_8_3_1"/>
<dbReference type="InParanoid" id="G3VWX6"/>
<reference evidence="8" key="2">
    <citation type="submission" date="2025-08" db="UniProtKB">
        <authorList>
            <consortium name="Ensembl"/>
        </authorList>
    </citation>
    <scope>IDENTIFICATION</scope>
</reference>
<dbReference type="SMART" id="SM00406">
    <property type="entry name" value="IGv"/>
    <property type="match status" value="1"/>
</dbReference>
<dbReference type="InterPro" id="IPR036179">
    <property type="entry name" value="Ig-like_dom_sf"/>
</dbReference>
<dbReference type="STRING" id="9305.ENSSHAP00000007681"/>
<evidence type="ECO:0000256" key="1">
    <source>
        <dbReference type="ARBA" id="ARBA00022729"/>
    </source>
</evidence>
<dbReference type="GO" id="GO:0042101">
    <property type="term" value="C:T cell receptor complex"/>
    <property type="evidence" value="ECO:0007669"/>
    <property type="project" value="UniProtKB-KW"/>
</dbReference>
<keyword evidence="1" id="KW-0732">Signal</keyword>
<evidence type="ECO:0000313" key="8">
    <source>
        <dbReference type="Ensembl" id="ENSSHAP00000007681.2"/>
    </source>
</evidence>
<dbReference type="AlphaFoldDB" id="G3VWX6"/>
<dbReference type="PANTHER" id="PTHR19343">
    <property type="entry name" value="T CELL RECEPTOR ALPHA VARIABLE 1-2"/>
    <property type="match status" value="1"/>
</dbReference>
<evidence type="ECO:0000256" key="5">
    <source>
        <dbReference type="ARBA" id="ARBA00023319"/>
    </source>
</evidence>
<dbReference type="PANTHER" id="PTHR19343:SF0">
    <property type="entry name" value="T CELL RECEPTOR ALPHA VARIABLE 23_DELTA VARIABLE 6"/>
    <property type="match status" value="1"/>
</dbReference>
<evidence type="ECO:0000256" key="4">
    <source>
        <dbReference type="ARBA" id="ARBA00023170"/>
    </source>
</evidence>
<keyword evidence="5" id="KW-0393">Immunoglobulin domain</keyword>
<dbReference type="Pfam" id="PF07686">
    <property type="entry name" value="V-set"/>
    <property type="match status" value="1"/>
</dbReference>